<evidence type="ECO:0000313" key="3">
    <source>
        <dbReference type="EMBL" id="MSR92965.1"/>
    </source>
</evidence>
<dbReference type="Pfam" id="PF02272">
    <property type="entry name" value="DHHA1"/>
    <property type="match status" value="1"/>
</dbReference>
<dbReference type="GO" id="GO:0003676">
    <property type="term" value="F:nucleic acid binding"/>
    <property type="evidence" value="ECO:0007669"/>
    <property type="project" value="InterPro"/>
</dbReference>
<dbReference type="SUPFAM" id="SSF64182">
    <property type="entry name" value="DHH phosphoesterases"/>
    <property type="match status" value="1"/>
</dbReference>
<protein>
    <submittedName>
        <fullName evidence="3">Bifunctional oligoribonuclease/PAP phosphatase NrnA</fullName>
    </submittedName>
</protein>
<dbReference type="EMBL" id="VULY01000018">
    <property type="protein sequence ID" value="MSR92965.1"/>
    <property type="molecule type" value="Genomic_DNA"/>
</dbReference>
<dbReference type="PANTHER" id="PTHR47618">
    <property type="entry name" value="BIFUNCTIONAL OLIGORIBONUCLEASE AND PAP PHOSPHATASE NRNA"/>
    <property type="match status" value="1"/>
</dbReference>
<evidence type="ECO:0000259" key="1">
    <source>
        <dbReference type="Pfam" id="PF01368"/>
    </source>
</evidence>
<dbReference type="Gene3D" id="3.10.310.30">
    <property type="match status" value="1"/>
</dbReference>
<name>A0A6N7UXE8_9FIRM</name>
<dbReference type="AlphaFoldDB" id="A0A6N7UXE8"/>
<feature type="domain" description="DHHA1" evidence="2">
    <location>
        <begin position="232"/>
        <end position="313"/>
    </location>
</feature>
<organism evidence="3 4">
    <name type="scientific">Suipraeoptans intestinalis</name>
    <dbReference type="NCBI Taxonomy" id="2606628"/>
    <lineage>
        <taxon>Bacteria</taxon>
        <taxon>Bacillati</taxon>
        <taxon>Bacillota</taxon>
        <taxon>Clostridia</taxon>
        <taxon>Lachnospirales</taxon>
        <taxon>Lachnospiraceae</taxon>
        <taxon>Suipraeoptans</taxon>
    </lineage>
</organism>
<dbReference type="Pfam" id="PF01368">
    <property type="entry name" value="DHH"/>
    <property type="match status" value="1"/>
</dbReference>
<reference evidence="3 4" key="1">
    <citation type="submission" date="2019-08" db="EMBL/GenBank/DDBJ databases">
        <title>In-depth cultivation of the pig gut microbiome towards novel bacterial diversity and tailored functional studies.</title>
        <authorList>
            <person name="Wylensek D."/>
            <person name="Hitch T.C.A."/>
            <person name="Clavel T."/>
        </authorList>
    </citation>
    <scope>NUCLEOTIDE SEQUENCE [LARGE SCALE GENOMIC DNA]</scope>
    <source>
        <strain evidence="3 4">68-1-5</strain>
    </source>
</reference>
<dbReference type="RefSeq" id="WP_154475593.1">
    <property type="nucleotide sequence ID" value="NZ_VULY01000018.1"/>
</dbReference>
<feature type="domain" description="DDH" evidence="1">
    <location>
        <begin position="15"/>
        <end position="156"/>
    </location>
</feature>
<accession>A0A6N7UXE8</accession>
<dbReference type="Proteomes" id="UP000434409">
    <property type="component" value="Unassembled WGS sequence"/>
</dbReference>
<keyword evidence="4" id="KW-1185">Reference proteome</keyword>
<dbReference type="InterPro" id="IPR003156">
    <property type="entry name" value="DHHA1_dom"/>
</dbReference>
<evidence type="ECO:0000259" key="2">
    <source>
        <dbReference type="Pfam" id="PF02272"/>
    </source>
</evidence>
<dbReference type="InterPro" id="IPR051319">
    <property type="entry name" value="Oligoribo/pAp-PDE_c-di-AMP_PDE"/>
</dbReference>
<gene>
    <name evidence="3" type="ORF">FYJ34_01400</name>
</gene>
<dbReference type="PANTHER" id="PTHR47618:SF1">
    <property type="entry name" value="BIFUNCTIONAL OLIGORIBONUCLEASE AND PAP PHOSPHATASE NRNA"/>
    <property type="match status" value="1"/>
</dbReference>
<proteinExistence type="predicted"/>
<comment type="caution">
    <text evidence="3">The sequence shown here is derived from an EMBL/GenBank/DDBJ whole genome shotgun (WGS) entry which is preliminary data.</text>
</comment>
<sequence>MKNRTIEEILGDARRIAISGHIRPDGDCAGSGMALYHYLRDNRLAETVDIYLGELPKSFEFLEGIEEIRHQLPSSRKPYDLFFCLDCADKKRLEFSAPLFEEAKRRCCIDHHISQGVFTEEAYVDQEASSTAELVYRLLDPEKISKRAAEALYLGIIHDTGVFQYPCTAPSTHRMAAVLLEKGVDAANIIQKTYYEKTDKQNRILGKMLVESRLLLNGRMIVAGLSKEEMAAFDVRPSDLNGIVSQLRLTEGVEVAVFYYEFREGGYKVSLRSGDTVDVNLVASAFGGGGHQRAAGLESSRNLEEILRKLEKEVCRQIGEKAK</sequence>
<dbReference type="Gene3D" id="3.90.1640.10">
    <property type="entry name" value="inorganic pyrophosphatase (n-terminal core)"/>
    <property type="match status" value="1"/>
</dbReference>
<evidence type="ECO:0000313" key="4">
    <source>
        <dbReference type="Proteomes" id="UP000434409"/>
    </source>
</evidence>
<dbReference type="InterPro" id="IPR001667">
    <property type="entry name" value="DDH_dom"/>
</dbReference>
<dbReference type="InterPro" id="IPR038763">
    <property type="entry name" value="DHH_sf"/>
</dbReference>